<reference evidence="2" key="1">
    <citation type="submission" date="2015-12" db="EMBL/GenBank/DDBJ databases">
        <title>Update maize B73 reference genome by single molecule sequencing technologies.</title>
        <authorList>
            <consortium name="Maize Genome Sequencing Project"/>
            <person name="Ware D."/>
        </authorList>
    </citation>
    <scope>NUCLEOTIDE SEQUENCE</scope>
    <source>
        <tissue evidence="2">Seedling</tissue>
    </source>
</reference>
<dbReference type="EMBL" id="CM000780">
    <property type="protein sequence ID" value="AQK58525.1"/>
    <property type="molecule type" value="Genomic_DNA"/>
</dbReference>
<feature type="compositionally biased region" description="Polar residues" evidence="1">
    <location>
        <begin position="85"/>
        <end position="98"/>
    </location>
</feature>
<evidence type="ECO:0000256" key="1">
    <source>
        <dbReference type="SAM" id="MobiDB-lite"/>
    </source>
</evidence>
<gene>
    <name evidence="2" type="ORF">ZEAMMB73_Zm00001d053000</name>
</gene>
<dbReference type="STRING" id="4577.A0A1D6QLF1"/>
<feature type="region of interest" description="Disordered" evidence="1">
    <location>
        <begin position="31"/>
        <end position="99"/>
    </location>
</feature>
<dbReference type="ExpressionAtlas" id="A0A1D6QLF1">
    <property type="expression patterns" value="baseline and differential"/>
</dbReference>
<proteinExistence type="predicted"/>
<evidence type="ECO:0000313" key="2">
    <source>
        <dbReference type="EMBL" id="AQK58525.1"/>
    </source>
</evidence>
<feature type="non-terminal residue" evidence="2">
    <location>
        <position position="137"/>
    </location>
</feature>
<dbReference type="InParanoid" id="A0A1D6QLF1"/>
<feature type="region of interest" description="Disordered" evidence="1">
    <location>
        <begin position="117"/>
        <end position="137"/>
    </location>
</feature>
<organism evidence="2">
    <name type="scientific">Zea mays</name>
    <name type="common">Maize</name>
    <dbReference type="NCBI Taxonomy" id="4577"/>
    <lineage>
        <taxon>Eukaryota</taxon>
        <taxon>Viridiplantae</taxon>
        <taxon>Streptophyta</taxon>
        <taxon>Embryophyta</taxon>
        <taxon>Tracheophyta</taxon>
        <taxon>Spermatophyta</taxon>
        <taxon>Magnoliopsida</taxon>
        <taxon>Liliopsida</taxon>
        <taxon>Poales</taxon>
        <taxon>Poaceae</taxon>
        <taxon>PACMAD clade</taxon>
        <taxon>Panicoideae</taxon>
        <taxon>Andropogonodae</taxon>
        <taxon>Andropogoneae</taxon>
        <taxon>Tripsacinae</taxon>
        <taxon>Zea</taxon>
    </lineage>
</organism>
<accession>A0A1D6QLF1</accession>
<dbReference type="AlphaFoldDB" id="A0A1D6QLF1"/>
<sequence>MQPLQLLVSHARTVIHSAAARVLTDIKVDLRDAEGSGERSQAPSPRTSLDREAAEASAMGQEPDVKPPSPRDEVLEISPSENEDSSSIPTESTCSTKLTFPPASIVKQLVSAIENGKSFKSMSDMRYTGEQLLKDKG</sequence>
<name>A0A1D6QLF1_MAIZE</name>
<feature type="compositionally biased region" description="Basic and acidic residues" evidence="1">
    <location>
        <begin position="63"/>
        <end position="74"/>
    </location>
</feature>
<dbReference type="SMR" id="A0A1D6QLF1"/>
<feature type="compositionally biased region" description="Polar residues" evidence="1">
    <location>
        <begin position="38"/>
        <end position="47"/>
    </location>
</feature>
<protein>
    <submittedName>
        <fullName evidence="2">Uncharacterized protein</fullName>
    </submittedName>
</protein>